<keyword evidence="3" id="KW-1185">Reference proteome</keyword>
<dbReference type="AlphaFoldDB" id="A0A2G8KX43"/>
<organism evidence="2 3">
    <name type="scientific">Stichopus japonicus</name>
    <name type="common">Sea cucumber</name>
    <dbReference type="NCBI Taxonomy" id="307972"/>
    <lineage>
        <taxon>Eukaryota</taxon>
        <taxon>Metazoa</taxon>
        <taxon>Echinodermata</taxon>
        <taxon>Eleutherozoa</taxon>
        <taxon>Echinozoa</taxon>
        <taxon>Holothuroidea</taxon>
        <taxon>Aspidochirotacea</taxon>
        <taxon>Aspidochirotida</taxon>
        <taxon>Stichopodidae</taxon>
        <taxon>Apostichopus</taxon>
    </lineage>
</organism>
<evidence type="ECO:0000313" key="2">
    <source>
        <dbReference type="EMBL" id="PIK52583.1"/>
    </source>
</evidence>
<proteinExistence type="predicted"/>
<gene>
    <name evidence="2" type="ORF">BSL78_10525</name>
</gene>
<accession>A0A2G8KX43</accession>
<comment type="caution">
    <text evidence="2">The sequence shown here is derived from an EMBL/GenBank/DDBJ whole genome shotgun (WGS) entry which is preliminary data.</text>
</comment>
<feature type="region of interest" description="Disordered" evidence="1">
    <location>
        <begin position="77"/>
        <end position="149"/>
    </location>
</feature>
<sequence length="167" mass="18563">MWLTEIRGPSQLTFLPPQILEYHLQVPTVEIQYSQEVQATQAGTLLLVVRVALRALDRTLRAGLVQLFLLYEAVDTSSSSGVPGQFPHGKPGTSGPRYPPQGKPIYTLPIADTPQNPLLHNVPQDPTGSRGNPQYPPTVRESFPPNGPTAMKLRIRTKPLDRCRWHL</sequence>
<dbReference type="EMBL" id="MRZV01000323">
    <property type="protein sequence ID" value="PIK52583.1"/>
    <property type="molecule type" value="Genomic_DNA"/>
</dbReference>
<reference evidence="2 3" key="1">
    <citation type="journal article" date="2017" name="PLoS Biol.">
        <title>The sea cucumber genome provides insights into morphological evolution and visceral regeneration.</title>
        <authorList>
            <person name="Zhang X."/>
            <person name="Sun L."/>
            <person name="Yuan J."/>
            <person name="Sun Y."/>
            <person name="Gao Y."/>
            <person name="Zhang L."/>
            <person name="Li S."/>
            <person name="Dai H."/>
            <person name="Hamel J.F."/>
            <person name="Liu C."/>
            <person name="Yu Y."/>
            <person name="Liu S."/>
            <person name="Lin W."/>
            <person name="Guo K."/>
            <person name="Jin S."/>
            <person name="Xu P."/>
            <person name="Storey K.B."/>
            <person name="Huan P."/>
            <person name="Zhang T."/>
            <person name="Zhou Y."/>
            <person name="Zhang J."/>
            <person name="Lin C."/>
            <person name="Li X."/>
            <person name="Xing L."/>
            <person name="Huo D."/>
            <person name="Sun M."/>
            <person name="Wang L."/>
            <person name="Mercier A."/>
            <person name="Li F."/>
            <person name="Yang H."/>
            <person name="Xiang J."/>
        </authorList>
    </citation>
    <scope>NUCLEOTIDE SEQUENCE [LARGE SCALE GENOMIC DNA]</scope>
    <source>
        <strain evidence="2">Shaxun</strain>
        <tissue evidence="2">Muscle</tissue>
    </source>
</reference>
<name>A0A2G8KX43_STIJA</name>
<evidence type="ECO:0000256" key="1">
    <source>
        <dbReference type="SAM" id="MobiDB-lite"/>
    </source>
</evidence>
<feature type="compositionally biased region" description="Polar residues" evidence="1">
    <location>
        <begin position="113"/>
        <end position="132"/>
    </location>
</feature>
<protein>
    <submittedName>
        <fullName evidence="2">Uncharacterized protein</fullName>
    </submittedName>
</protein>
<dbReference type="Proteomes" id="UP000230750">
    <property type="component" value="Unassembled WGS sequence"/>
</dbReference>
<evidence type="ECO:0000313" key="3">
    <source>
        <dbReference type="Proteomes" id="UP000230750"/>
    </source>
</evidence>